<organism evidence="3">
    <name type="scientific">Caenorhabditis brenneri</name>
    <name type="common">Nematode worm</name>
    <dbReference type="NCBI Taxonomy" id="135651"/>
    <lineage>
        <taxon>Eukaryota</taxon>
        <taxon>Metazoa</taxon>
        <taxon>Ecdysozoa</taxon>
        <taxon>Nematoda</taxon>
        <taxon>Chromadorea</taxon>
        <taxon>Rhabditida</taxon>
        <taxon>Rhabditina</taxon>
        <taxon>Rhabditomorpha</taxon>
        <taxon>Rhabditoidea</taxon>
        <taxon>Rhabditidae</taxon>
        <taxon>Peloderinae</taxon>
        <taxon>Caenorhabditis</taxon>
    </lineage>
</organism>
<name>G0NP77_CAEBE</name>
<feature type="region of interest" description="Disordered" evidence="1">
    <location>
        <begin position="22"/>
        <end position="65"/>
    </location>
</feature>
<protein>
    <submittedName>
        <fullName evidence="2">Uncharacterized protein</fullName>
    </submittedName>
</protein>
<proteinExistence type="predicted"/>
<dbReference type="InParanoid" id="G0NP77"/>
<evidence type="ECO:0000313" key="3">
    <source>
        <dbReference type="Proteomes" id="UP000008068"/>
    </source>
</evidence>
<evidence type="ECO:0000313" key="2">
    <source>
        <dbReference type="EMBL" id="EGT35125.1"/>
    </source>
</evidence>
<dbReference type="Proteomes" id="UP000008068">
    <property type="component" value="Unassembled WGS sequence"/>
</dbReference>
<feature type="region of interest" description="Disordered" evidence="1">
    <location>
        <begin position="88"/>
        <end position="119"/>
    </location>
</feature>
<sequence length="119" mass="13189">MTVGKENWCTVKVRGITVETGYCNGRRRGKKRNKENSRRPVSHHPEAALNEDDDQESPGMDTMLSQLNDSDSVVWKQNNAFRYLDHGSEEQETAGLKTPTNDAFDWLGGGDAGASKSFG</sequence>
<reference evidence="3" key="1">
    <citation type="submission" date="2011-07" db="EMBL/GenBank/DDBJ databases">
        <authorList>
            <consortium name="Caenorhabditis brenneri Sequencing and Analysis Consortium"/>
            <person name="Wilson R.K."/>
        </authorList>
    </citation>
    <scope>NUCLEOTIDE SEQUENCE [LARGE SCALE GENOMIC DNA]</scope>
    <source>
        <strain evidence="3">PB2801</strain>
    </source>
</reference>
<gene>
    <name evidence="2" type="ORF">CAEBREN_16171</name>
</gene>
<dbReference type="HOGENOM" id="CLU_2063551_0_0_1"/>
<evidence type="ECO:0000256" key="1">
    <source>
        <dbReference type="SAM" id="MobiDB-lite"/>
    </source>
</evidence>
<accession>G0NP77</accession>
<keyword evidence="3" id="KW-1185">Reference proteome</keyword>
<dbReference type="EMBL" id="GL379919">
    <property type="protein sequence ID" value="EGT35125.1"/>
    <property type="molecule type" value="Genomic_DNA"/>
</dbReference>
<feature type="compositionally biased region" description="Basic and acidic residues" evidence="1">
    <location>
        <begin position="34"/>
        <end position="46"/>
    </location>
</feature>
<dbReference type="AlphaFoldDB" id="G0NP77"/>